<proteinExistence type="predicted"/>
<gene>
    <name evidence="2" type="ORF">Phi46:3_gp090</name>
</gene>
<keyword evidence="1" id="KW-1133">Transmembrane helix</keyword>
<protein>
    <submittedName>
        <fullName evidence="2">Uncharacterized protein</fullName>
    </submittedName>
</protein>
<feature type="transmembrane region" description="Helical" evidence="1">
    <location>
        <begin position="6"/>
        <end position="23"/>
    </location>
</feature>
<evidence type="ECO:0000313" key="3">
    <source>
        <dbReference type="Proteomes" id="UP000014727"/>
    </source>
</evidence>
<dbReference type="RefSeq" id="YP_008241133.1">
    <property type="nucleotide sequence ID" value="NC_021792.1"/>
</dbReference>
<accession>R9ZZS5</accession>
<organism evidence="2 3">
    <name type="scientific">Cellulophaga phage phi46:3</name>
    <dbReference type="NCBI Taxonomy" id="1327985"/>
    <lineage>
        <taxon>Viruses</taxon>
        <taxon>Duplodnaviria</taxon>
        <taxon>Heunggongvirae</taxon>
        <taxon>Uroviricota</taxon>
        <taxon>Caudoviricetes</taxon>
        <taxon>Pachyviridae</taxon>
        <taxon>Bacelvirus</taxon>
        <taxon>Bacelvirus phi46tres</taxon>
    </lineage>
</organism>
<dbReference type="Proteomes" id="UP000014727">
    <property type="component" value="Segment"/>
</dbReference>
<reference evidence="2 3" key="1">
    <citation type="journal article" date="2013" name="Proc. Natl. Acad. Sci. U.S.A.">
        <title>Twelve previously unknown phage genera are ubiquitous in global oceans.</title>
        <authorList>
            <person name="Holmfeldt K."/>
            <person name="Solonenko N."/>
            <person name="Shah M."/>
            <person name="Corrier K."/>
            <person name="Riemann L."/>
            <person name="Verberkmoes N.C."/>
            <person name="Sullivan M.B."/>
        </authorList>
    </citation>
    <scope>NUCLEOTIDE SEQUENCE [LARGE SCALE GENOMIC DNA]</scope>
    <source>
        <strain evidence="2">Phi46:3</strain>
    </source>
</reference>
<dbReference type="OrthoDB" id="20613at10239"/>
<keyword evidence="1" id="KW-0812">Transmembrane</keyword>
<keyword evidence="1" id="KW-0472">Membrane</keyword>
<dbReference type="KEGG" id="vg:16797255"/>
<reference evidence="3" key="2">
    <citation type="submission" date="2013-03" db="EMBL/GenBank/DDBJ databases">
        <title>The Cellulophaga phages: a novel, diverse, and globally ubiquitous model system.</title>
        <authorList>
            <person name="Holmfeldt K."/>
            <person name="Solonenko N."/>
            <person name="Shah M."/>
            <person name="Corrier K."/>
            <person name="Riemann L."/>
            <person name="VerBerkmoes N.C."/>
            <person name="Sullivan M.B."/>
        </authorList>
    </citation>
    <scope>NUCLEOTIDE SEQUENCE [LARGE SCALE GENOMIC DNA]</scope>
</reference>
<sequence length="93" mass="10710">MTKTIAIIAITILITSLIWWFGINPVSDKSYINVIKEKDSIILVQKNIILDAYKDINDSIQYGKDIQHIKKLHDRYPDDAILDSLLRAGQELR</sequence>
<keyword evidence="3" id="KW-1185">Reference proteome</keyword>
<name>R9ZZS5_9CAUD</name>
<dbReference type="GeneID" id="16797255"/>
<dbReference type="EMBL" id="KC821622">
    <property type="protein sequence ID" value="AGO48834.1"/>
    <property type="molecule type" value="Genomic_DNA"/>
</dbReference>
<evidence type="ECO:0000313" key="2">
    <source>
        <dbReference type="EMBL" id="AGO48834.1"/>
    </source>
</evidence>
<evidence type="ECO:0000256" key="1">
    <source>
        <dbReference type="SAM" id="Phobius"/>
    </source>
</evidence>